<keyword evidence="14 20" id="KW-0376">Hydrogen peroxide</keyword>
<dbReference type="Gene3D" id="1.10.420.10">
    <property type="entry name" value="Peroxidase, domain 2"/>
    <property type="match status" value="1"/>
</dbReference>
<feature type="binding site" evidence="17">
    <location>
        <position position="71"/>
    </location>
    <ligand>
        <name>Ca(2+)</name>
        <dbReference type="ChEBI" id="CHEBI:29108"/>
        <label>1</label>
    </ligand>
</feature>
<evidence type="ECO:0000256" key="5">
    <source>
        <dbReference type="ARBA" id="ARBA00022525"/>
    </source>
</evidence>
<keyword evidence="10 17" id="KW-0106">Calcium</keyword>
<evidence type="ECO:0000256" key="14">
    <source>
        <dbReference type="ARBA" id="ARBA00023324"/>
    </source>
</evidence>
<dbReference type="PROSITE" id="PS00435">
    <property type="entry name" value="PEROXIDASE_1"/>
    <property type="match status" value="1"/>
</dbReference>
<dbReference type="PROSITE" id="PS00436">
    <property type="entry name" value="PEROXIDASE_2"/>
    <property type="match status" value="1"/>
</dbReference>
<evidence type="ECO:0000256" key="17">
    <source>
        <dbReference type="PIRSR" id="PIRSR600823-3"/>
    </source>
</evidence>
<feature type="disulfide bond" evidence="19">
    <location>
        <begin position="63"/>
        <end position="68"/>
    </location>
</feature>
<evidence type="ECO:0000256" key="9">
    <source>
        <dbReference type="ARBA" id="ARBA00022729"/>
    </source>
</evidence>
<protein>
    <recommendedName>
        <fullName evidence="4 20">Peroxidase</fullName>
        <ecNumber evidence="4 20">1.11.1.7</ecNumber>
    </recommendedName>
</protein>
<proteinExistence type="inferred from homology"/>
<dbReference type="Proteomes" id="UP000663760">
    <property type="component" value="Chromosome 8"/>
</dbReference>
<dbReference type="InterPro" id="IPR019794">
    <property type="entry name" value="Peroxidases_AS"/>
</dbReference>
<accession>A0A7I8KSB8</accession>
<dbReference type="GO" id="GO:0005576">
    <property type="term" value="C:extracellular region"/>
    <property type="evidence" value="ECO:0007669"/>
    <property type="project" value="UniProtKB-SubCell"/>
</dbReference>
<feature type="binding site" evidence="17">
    <location>
        <position position="67"/>
    </location>
    <ligand>
        <name>Ca(2+)</name>
        <dbReference type="ChEBI" id="CHEBI:29108"/>
        <label>1</label>
    </ligand>
</feature>
<feature type="chain" id="PRO_5029932426" description="Peroxidase" evidence="20">
    <location>
        <begin position="20"/>
        <end position="324"/>
    </location>
</feature>
<dbReference type="FunFam" id="1.10.520.10:FF:000008">
    <property type="entry name" value="Peroxidase"/>
    <property type="match status" value="1"/>
</dbReference>
<evidence type="ECO:0000256" key="19">
    <source>
        <dbReference type="PIRSR" id="PIRSR600823-5"/>
    </source>
</evidence>
<feature type="binding site" evidence="17">
    <location>
        <position position="186"/>
    </location>
    <ligand>
        <name>Ca(2+)</name>
        <dbReference type="ChEBI" id="CHEBI:29108"/>
        <label>2</label>
    </ligand>
</feature>
<evidence type="ECO:0000256" key="13">
    <source>
        <dbReference type="ARBA" id="ARBA00023157"/>
    </source>
</evidence>
<organism evidence="22 23">
    <name type="scientific">Spirodela intermedia</name>
    <name type="common">Intermediate duckweed</name>
    <dbReference type="NCBI Taxonomy" id="51605"/>
    <lineage>
        <taxon>Eukaryota</taxon>
        <taxon>Viridiplantae</taxon>
        <taxon>Streptophyta</taxon>
        <taxon>Embryophyta</taxon>
        <taxon>Tracheophyta</taxon>
        <taxon>Spermatophyta</taxon>
        <taxon>Magnoliopsida</taxon>
        <taxon>Liliopsida</taxon>
        <taxon>Araceae</taxon>
        <taxon>Lemnoideae</taxon>
        <taxon>Spirodela</taxon>
    </lineage>
</organism>
<comment type="similarity">
    <text evidence="3">Belongs to the peroxidase family. Ascorbate peroxidase subfamily.</text>
</comment>
<feature type="binding site" evidence="17">
    <location>
        <position position="247"/>
    </location>
    <ligand>
        <name>Ca(2+)</name>
        <dbReference type="ChEBI" id="CHEBI:29108"/>
        <label>2</label>
    </ligand>
</feature>
<evidence type="ECO:0000256" key="20">
    <source>
        <dbReference type="RuleBase" id="RU362060"/>
    </source>
</evidence>
<feature type="active site" description="Proton acceptor" evidence="15">
    <location>
        <position position="61"/>
    </location>
</feature>
<feature type="disulfide bond" evidence="19">
    <location>
        <begin position="114"/>
        <end position="320"/>
    </location>
</feature>
<evidence type="ECO:0000256" key="8">
    <source>
        <dbReference type="ARBA" id="ARBA00022723"/>
    </source>
</evidence>
<evidence type="ECO:0000256" key="2">
    <source>
        <dbReference type="ARBA" id="ARBA00002322"/>
    </source>
</evidence>
<keyword evidence="12 17" id="KW-0408">Iron</keyword>
<feature type="binding site" evidence="17">
    <location>
        <position position="237"/>
    </location>
    <ligand>
        <name>Ca(2+)</name>
        <dbReference type="ChEBI" id="CHEBI:29108"/>
        <label>2</label>
    </ligand>
</feature>
<dbReference type="InterPro" id="IPR019793">
    <property type="entry name" value="Peroxidases_heam-ligand_BS"/>
</dbReference>
<dbReference type="GO" id="GO:0020037">
    <property type="term" value="F:heme binding"/>
    <property type="evidence" value="ECO:0007669"/>
    <property type="project" value="UniProtKB-UniRule"/>
</dbReference>
<keyword evidence="23" id="KW-1185">Reference proteome</keyword>
<keyword evidence="13 19" id="KW-1015">Disulfide bond</keyword>
<dbReference type="CDD" id="cd00693">
    <property type="entry name" value="secretory_peroxidase"/>
    <property type="match status" value="1"/>
</dbReference>
<dbReference type="Pfam" id="PF00141">
    <property type="entry name" value="peroxidase"/>
    <property type="match status" value="1"/>
</dbReference>
<feature type="binding site" evidence="17">
    <location>
        <position position="82"/>
    </location>
    <ligand>
        <name>Ca(2+)</name>
        <dbReference type="ChEBI" id="CHEBI:29108"/>
        <label>1</label>
    </ligand>
</feature>
<dbReference type="FunFam" id="1.10.420.10:FF:000010">
    <property type="entry name" value="Peroxidase"/>
    <property type="match status" value="1"/>
</dbReference>
<comment type="catalytic activity">
    <reaction evidence="1 20">
        <text>2 a phenolic donor + H2O2 = 2 a phenolic radical donor + 2 H2O</text>
        <dbReference type="Rhea" id="RHEA:56136"/>
        <dbReference type="ChEBI" id="CHEBI:15377"/>
        <dbReference type="ChEBI" id="CHEBI:16240"/>
        <dbReference type="ChEBI" id="CHEBI:139520"/>
        <dbReference type="ChEBI" id="CHEBI:139521"/>
        <dbReference type="EC" id="1.11.1.7"/>
    </reaction>
</comment>
<dbReference type="PROSITE" id="PS50873">
    <property type="entry name" value="PEROXIDASE_4"/>
    <property type="match status" value="1"/>
</dbReference>
<evidence type="ECO:0000256" key="3">
    <source>
        <dbReference type="ARBA" id="ARBA00006873"/>
    </source>
</evidence>
<comment type="cofactor">
    <cofactor evidence="17 20">
        <name>heme b</name>
        <dbReference type="ChEBI" id="CHEBI:60344"/>
    </cofactor>
    <text evidence="17 20">Binds 1 heme b (iron(II)-protoporphyrin IX) group per subunit.</text>
</comment>
<evidence type="ECO:0000313" key="22">
    <source>
        <dbReference type="EMBL" id="CAA7400382.1"/>
    </source>
</evidence>
<dbReference type="Gene3D" id="1.10.520.10">
    <property type="match status" value="1"/>
</dbReference>
<evidence type="ECO:0000313" key="23">
    <source>
        <dbReference type="Proteomes" id="UP000663760"/>
    </source>
</evidence>
<keyword evidence="8 17" id="KW-0479">Metal-binding</keyword>
<evidence type="ECO:0000256" key="7">
    <source>
        <dbReference type="ARBA" id="ARBA00022617"/>
    </source>
</evidence>
<feature type="disulfide bond" evidence="19">
    <location>
        <begin position="192"/>
        <end position="224"/>
    </location>
</feature>
<dbReference type="SUPFAM" id="SSF48113">
    <property type="entry name" value="Heme-dependent peroxidases"/>
    <property type="match status" value="1"/>
</dbReference>
<keyword evidence="7 20" id="KW-0349">Heme</keyword>
<evidence type="ECO:0000256" key="16">
    <source>
        <dbReference type="PIRSR" id="PIRSR600823-2"/>
    </source>
</evidence>
<dbReference type="EC" id="1.11.1.7" evidence="4 20"/>
<evidence type="ECO:0000256" key="15">
    <source>
        <dbReference type="PIRSR" id="PIRSR600823-1"/>
    </source>
</evidence>
<feature type="signal peptide" evidence="20">
    <location>
        <begin position="1"/>
        <end position="19"/>
    </location>
</feature>
<dbReference type="PRINTS" id="PR00461">
    <property type="entry name" value="PLPEROXIDASE"/>
</dbReference>
<comment type="similarity">
    <text evidence="20">Belongs to the peroxidase family. Classical plant (class III) peroxidase subfamily.</text>
</comment>
<dbReference type="InterPro" id="IPR002016">
    <property type="entry name" value="Haem_peroxidase"/>
</dbReference>
<comment type="cofactor">
    <cofactor evidence="17 20">
        <name>Ca(2+)</name>
        <dbReference type="ChEBI" id="CHEBI:29108"/>
    </cofactor>
    <text evidence="17 20">Binds 2 calcium ions per subunit.</text>
</comment>
<dbReference type="AlphaFoldDB" id="A0A7I8KSB8"/>
<feature type="binding site" description="axial binding residue" evidence="17">
    <location>
        <position position="185"/>
    </location>
    <ligand>
        <name>heme b</name>
        <dbReference type="ChEBI" id="CHEBI:60344"/>
    </ligand>
    <ligandPart>
        <name>Fe</name>
        <dbReference type="ChEBI" id="CHEBI:18248"/>
    </ligandPart>
</feature>
<dbReference type="EMBL" id="LR746271">
    <property type="protein sequence ID" value="CAA7400382.1"/>
    <property type="molecule type" value="Genomic_DNA"/>
</dbReference>
<dbReference type="PRINTS" id="PR00458">
    <property type="entry name" value="PEROXIDASE"/>
</dbReference>
<dbReference type="GO" id="GO:0042744">
    <property type="term" value="P:hydrogen peroxide catabolic process"/>
    <property type="evidence" value="ECO:0007669"/>
    <property type="project" value="UniProtKB-KW"/>
</dbReference>
<sequence length="324" mass="34323">MVWWSPGLLLALLVGSSWGKLEVGFYRKSCPGAEEIVRSVVGEAAASDPTTAAALLRLHFHDCIIQGCEGSVLIFRPDGKQENMAFGNEGLRGFDVIEKAKSQLEAACPGVVSCSDILSLAARDSILLSNGPRYDVPTGRRDGRVSNISDGDNLPDVNDSAAVLRAKFAQKGLSDRDLVLLSAAHTIGTAACFFMNDRLYNFRGSGAPDPSISFLFLPALMATCPRGGDPDARLPIDGSAASEFTFDDHILWNIAGGAAVLQSDAALYGDPSTRAIIDSYLRHRGFAVDGGFAGDFAAAMVRMGQIGALTGSQGEIRRVCSSFN</sequence>
<reference evidence="22" key="1">
    <citation type="submission" date="2020-02" db="EMBL/GenBank/DDBJ databases">
        <authorList>
            <person name="Scholz U."/>
            <person name="Mascher M."/>
            <person name="Fiebig A."/>
        </authorList>
    </citation>
    <scope>NUCLEOTIDE SEQUENCE</scope>
</reference>
<dbReference type="GO" id="GO:0046872">
    <property type="term" value="F:metal ion binding"/>
    <property type="evidence" value="ECO:0007669"/>
    <property type="project" value="UniProtKB-UniRule"/>
</dbReference>
<dbReference type="InterPro" id="IPR033905">
    <property type="entry name" value="Secretory_peroxidase"/>
</dbReference>
<dbReference type="InterPro" id="IPR000823">
    <property type="entry name" value="Peroxidase_pln"/>
</dbReference>
<keyword evidence="9 20" id="KW-0732">Signal</keyword>
<dbReference type="GO" id="GO:0140825">
    <property type="term" value="F:lactoperoxidase activity"/>
    <property type="evidence" value="ECO:0007669"/>
    <property type="project" value="UniProtKB-EC"/>
</dbReference>
<feature type="binding site" evidence="17">
    <location>
        <position position="62"/>
    </location>
    <ligand>
        <name>Ca(2+)</name>
        <dbReference type="ChEBI" id="CHEBI:29108"/>
        <label>1</label>
    </ligand>
</feature>
<gene>
    <name evidence="22" type="ORF">SI8410_08011060</name>
</gene>
<feature type="domain" description="Plant heme peroxidase family profile" evidence="21">
    <location>
        <begin position="20"/>
        <end position="324"/>
    </location>
</feature>
<comment type="subcellular location">
    <subcellularLocation>
        <location evidence="20">Secreted</location>
    </subcellularLocation>
</comment>
<evidence type="ECO:0000256" key="11">
    <source>
        <dbReference type="ARBA" id="ARBA00023002"/>
    </source>
</evidence>
<name>A0A7I8KSB8_SPIIN</name>
<evidence type="ECO:0000256" key="1">
    <source>
        <dbReference type="ARBA" id="ARBA00000189"/>
    </source>
</evidence>
<keyword evidence="11 20" id="KW-0560">Oxidoreductase</keyword>
<dbReference type="PANTHER" id="PTHR31235">
    <property type="entry name" value="PEROXIDASE 25-RELATED"/>
    <property type="match status" value="1"/>
</dbReference>
<feature type="site" description="Transition state stabilizer" evidence="18">
    <location>
        <position position="57"/>
    </location>
</feature>
<comment type="function">
    <text evidence="2">Removal of H(2)O(2), oxidation of toxic reductants, biosynthesis and degradation of lignin, suberization, auxin catabolism, response to environmental stresses such as wounding, pathogen attack and oxidative stress. These functions might be dependent on each isozyme/isoform in each plant tissue.</text>
</comment>
<feature type="disulfide bond" evidence="19">
    <location>
        <begin position="30"/>
        <end position="108"/>
    </location>
</feature>
<dbReference type="GO" id="GO:0006979">
    <property type="term" value="P:response to oxidative stress"/>
    <property type="evidence" value="ECO:0007669"/>
    <property type="project" value="UniProtKB-UniRule"/>
</dbReference>
<dbReference type="OrthoDB" id="2113341at2759"/>
<evidence type="ECO:0000256" key="4">
    <source>
        <dbReference type="ARBA" id="ARBA00012313"/>
    </source>
</evidence>
<keyword evidence="6 20" id="KW-0575">Peroxidase</keyword>
<feature type="binding site" evidence="16">
    <location>
        <position position="155"/>
    </location>
    <ligand>
        <name>substrate</name>
    </ligand>
</feature>
<evidence type="ECO:0000256" key="12">
    <source>
        <dbReference type="ARBA" id="ARBA00023004"/>
    </source>
</evidence>
<evidence type="ECO:0000256" key="18">
    <source>
        <dbReference type="PIRSR" id="PIRSR600823-4"/>
    </source>
</evidence>
<evidence type="ECO:0000256" key="6">
    <source>
        <dbReference type="ARBA" id="ARBA00022559"/>
    </source>
</evidence>
<keyword evidence="5 20" id="KW-0964">Secreted</keyword>
<evidence type="ECO:0000259" key="21">
    <source>
        <dbReference type="PROSITE" id="PS50873"/>
    </source>
</evidence>
<dbReference type="InterPro" id="IPR010255">
    <property type="entry name" value="Haem_peroxidase_sf"/>
</dbReference>
<evidence type="ECO:0000256" key="10">
    <source>
        <dbReference type="ARBA" id="ARBA00022837"/>
    </source>
</evidence>